<evidence type="ECO:0000313" key="9">
    <source>
        <dbReference type="EMBL" id="BBB90575.1"/>
    </source>
</evidence>
<accession>A0A348AHM7</accession>
<dbReference type="KEGG" id="mana:MAMMFC1_01229"/>
<evidence type="ECO:0000256" key="4">
    <source>
        <dbReference type="ARBA" id="ARBA00022475"/>
    </source>
</evidence>
<comment type="similarity">
    <text evidence="2 8">Belongs to the 4-toluene sulfonate uptake permease (TSUP) (TC 2.A.102) family.</text>
</comment>
<organism evidence="9 10">
    <name type="scientific">Methylomusa anaerophila</name>
    <dbReference type="NCBI Taxonomy" id="1930071"/>
    <lineage>
        <taxon>Bacteria</taxon>
        <taxon>Bacillati</taxon>
        <taxon>Bacillota</taxon>
        <taxon>Negativicutes</taxon>
        <taxon>Selenomonadales</taxon>
        <taxon>Sporomusaceae</taxon>
        <taxon>Methylomusa</taxon>
    </lineage>
</organism>
<evidence type="ECO:0000256" key="3">
    <source>
        <dbReference type="ARBA" id="ARBA00022448"/>
    </source>
</evidence>
<keyword evidence="5 8" id="KW-0812">Transmembrane</keyword>
<dbReference type="GO" id="GO:0005886">
    <property type="term" value="C:plasma membrane"/>
    <property type="evidence" value="ECO:0007669"/>
    <property type="project" value="UniProtKB-SubCell"/>
</dbReference>
<comment type="subcellular location">
    <subcellularLocation>
        <location evidence="1 8">Cell membrane</location>
        <topology evidence="1 8">Multi-pass membrane protein</topology>
    </subcellularLocation>
</comment>
<evidence type="ECO:0000256" key="6">
    <source>
        <dbReference type="ARBA" id="ARBA00022989"/>
    </source>
</evidence>
<proteinExistence type="inferred from homology"/>
<feature type="transmembrane region" description="Helical" evidence="8">
    <location>
        <begin position="185"/>
        <end position="201"/>
    </location>
</feature>
<dbReference type="PANTHER" id="PTHR30269:SF0">
    <property type="entry name" value="MEMBRANE TRANSPORTER PROTEIN YFCA-RELATED"/>
    <property type="match status" value="1"/>
</dbReference>
<keyword evidence="6 8" id="KW-1133">Transmembrane helix</keyword>
<gene>
    <name evidence="9" type="ORF">MAMMFC1_01229</name>
</gene>
<dbReference type="InterPro" id="IPR052017">
    <property type="entry name" value="TSUP"/>
</dbReference>
<dbReference type="EMBL" id="AP018449">
    <property type="protein sequence ID" value="BBB90575.1"/>
    <property type="molecule type" value="Genomic_DNA"/>
</dbReference>
<protein>
    <recommendedName>
        <fullName evidence="8">Probable membrane transporter protein</fullName>
    </recommendedName>
</protein>
<feature type="transmembrane region" description="Helical" evidence="8">
    <location>
        <begin position="77"/>
        <end position="98"/>
    </location>
</feature>
<dbReference type="AlphaFoldDB" id="A0A348AHM7"/>
<dbReference type="Pfam" id="PF01925">
    <property type="entry name" value="TauE"/>
    <property type="match status" value="1"/>
</dbReference>
<keyword evidence="3" id="KW-0813">Transport</keyword>
<dbReference type="Proteomes" id="UP000276437">
    <property type="component" value="Chromosome"/>
</dbReference>
<keyword evidence="7 8" id="KW-0472">Membrane</keyword>
<reference evidence="9 10" key="1">
    <citation type="journal article" date="2018" name="Int. J. Syst. Evol. Microbiol.">
        <title>Methylomusa anaerophila gen. nov., sp. nov., an anaerobic methanol-utilizing bacterium isolated from a microbial fuel cell.</title>
        <authorList>
            <person name="Amano N."/>
            <person name="Yamamuro A."/>
            <person name="Miyahara M."/>
            <person name="Kouzuma A."/>
            <person name="Abe T."/>
            <person name="Watanabe K."/>
        </authorList>
    </citation>
    <scope>NUCLEOTIDE SEQUENCE [LARGE SCALE GENOMIC DNA]</scope>
    <source>
        <strain evidence="9 10">MMFC1</strain>
    </source>
</reference>
<evidence type="ECO:0000313" key="10">
    <source>
        <dbReference type="Proteomes" id="UP000276437"/>
    </source>
</evidence>
<name>A0A348AHM7_9FIRM</name>
<feature type="transmembrane region" description="Helical" evidence="8">
    <location>
        <begin position="159"/>
        <end position="178"/>
    </location>
</feature>
<feature type="transmembrane region" description="Helical" evidence="8">
    <location>
        <begin position="104"/>
        <end position="122"/>
    </location>
</feature>
<keyword evidence="4 8" id="KW-1003">Cell membrane</keyword>
<evidence type="ECO:0000256" key="2">
    <source>
        <dbReference type="ARBA" id="ARBA00009142"/>
    </source>
</evidence>
<evidence type="ECO:0000256" key="5">
    <source>
        <dbReference type="ARBA" id="ARBA00022692"/>
    </source>
</evidence>
<dbReference type="InterPro" id="IPR002781">
    <property type="entry name" value="TM_pro_TauE-like"/>
</dbReference>
<keyword evidence="10" id="KW-1185">Reference proteome</keyword>
<sequence>MDITGLSPEVVLFLLATGFVAAFVDSVAGGGGLISLPALLLTGLPPSLALGTNKVAGTMCSMTSTISFLRSGKVDRILVAWLFPLTFFGAALGAYTVRHIPPEFLKPLVVVLLIIVAIYTLLKKNWGSRSTYAGMDYKTGLFSAIAAVVLGYYDGFFGPGTGSFLIFAFLMLGFDFVVAAGNAKVLNFASNIAAVFTFIWLNSVNYVYGLTMGLAMILGAIAGSRLAIRSGTTYVRPLFICVTGLLVGKQLWDLIK</sequence>
<evidence type="ECO:0000256" key="7">
    <source>
        <dbReference type="ARBA" id="ARBA00023136"/>
    </source>
</evidence>
<dbReference type="PANTHER" id="PTHR30269">
    <property type="entry name" value="TRANSMEMBRANE PROTEIN YFCA"/>
    <property type="match status" value="1"/>
</dbReference>
<evidence type="ECO:0000256" key="1">
    <source>
        <dbReference type="ARBA" id="ARBA00004651"/>
    </source>
</evidence>
<evidence type="ECO:0000256" key="8">
    <source>
        <dbReference type="RuleBase" id="RU363041"/>
    </source>
</evidence>
<feature type="transmembrane region" description="Helical" evidence="8">
    <location>
        <begin position="207"/>
        <end position="227"/>
    </location>
</feature>